<dbReference type="PANTHER" id="PTHR33112">
    <property type="entry name" value="DOMAIN PROTEIN, PUTATIVE-RELATED"/>
    <property type="match status" value="1"/>
</dbReference>
<feature type="non-terminal residue" evidence="2">
    <location>
        <position position="359"/>
    </location>
</feature>
<organism evidence="2 3">
    <name type="scientific">Hyaloscypha variabilis (strain UAMH 11265 / GT02V1 / F)</name>
    <name type="common">Meliniomyces variabilis</name>
    <dbReference type="NCBI Taxonomy" id="1149755"/>
    <lineage>
        <taxon>Eukaryota</taxon>
        <taxon>Fungi</taxon>
        <taxon>Dikarya</taxon>
        <taxon>Ascomycota</taxon>
        <taxon>Pezizomycotina</taxon>
        <taxon>Leotiomycetes</taxon>
        <taxon>Helotiales</taxon>
        <taxon>Hyaloscyphaceae</taxon>
        <taxon>Hyaloscypha</taxon>
        <taxon>Hyaloscypha variabilis</taxon>
    </lineage>
</organism>
<dbReference type="InterPro" id="IPR010730">
    <property type="entry name" value="HET"/>
</dbReference>
<evidence type="ECO:0000259" key="1">
    <source>
        <dbReference type="Pfam" id="PF06985"/>
    </source>
</evidence>
<dbReference type="OrthoDB" id="5362512at2759"/>
<dbReference type="EMBL" id="KZ613949">
    <property type="protein sequence ID" value="PMD37519.1"/>
    <property type="molecule type" value="Genomic_DNA"/>
</dbReference>
<dbReference type="Proteomes" id="UP000235786">
    <property type="component" value="Unassembled WGS sequence"/>
</dbReference>
<name>A0A2J6RG80_HYAVF</name>
<evidence type="ECO:0000313" key="3">
    <source>
        <dbReference type="Proteomes" id="UP000235786"/>
    </source>
</evidence>
<dbReference type="AlphaFoldDB" id="A0A2J6RG80"/>
<sequence>MKDCETHPECISHNFFGSQIPETNKDEFGPILPKRMILLGEKAKTARLLDTPLDTRVSYAALSYCWGENATFMTVKKTLKDFEKAIPVDDLPQTIKDAFCLTKELGLDYLWVDAICIVQKEKEEWEEESHKMGHIYSNAKIVLAATRSGNVHDGIFTKRSATPLSRDVEALGGLLRARRNLNHEIIISCRTKSDYWWEKYIKTTFPLLSRGWGFQERMLATRIVHFTPTELVWECQRHRRCECGVMESKLYPVMNNLGSALRMCLKQTNDARSMRQMWREIVNSYSVRKLTRINDKLPALSGIAGLLKDSSGDTYCAGLWSKSLPFDLLWRCDQSGDLQRTKTRAPSWSWISVDGAVKW</sequence>
<accession>A0A2J6RG80</accession>
<dbReference type="Pfam" id="PF06985">
    <property type="entry name" value="HET"/>
    <property type="match status" value="1"/>
</dbReference>
<evidence type="ECO:0000313" key="2">
    <source>
        <dbReference type="EMBL" id="PMD37519.1"/>
    </source>
</evidence>
<dbReference type="PANTHER" id="PTHR33112:SF16">
    <property type="entry name" value="HETEROKARYON INCOMPATIBILITY DOMAIN-CONTAINING PROTEIN"/>
    <property type="match status" value="1"/>
</dbReference>
<reference evidence="2 3" key="1">
    <citation type="submission" date="2016-04" db="EMBL/GenBank/DDBJ databases">
        <title>A degradative enzymes factory behind the ericoid mycorrhizal symbiosis.</title>
        <authorList>
            <consortium name="DOE Joint Genome Institute"/>
            <person name="Martino E."/>
            <person name="Morin E."/>
            <person name="Grelet G."/>
            <person name="Kuo A."/>
            <person name="Kohler A."/>
            <person name="Daghino S."/>
            <person name="Barry K."/>
            <person name="Choi C."/>
            <person name="Cichocki N."/>
            <person name="Clum A."/>
            <person name="Copeland A."/>
            <person name="Hainaut M."/>
            <person name="Haridas S."/>
            <person name="Labutti K."/>
            <person name="Lindquist E."/>
            <person name="Lipzen A."/>
            <person name="Khouja H.-R."/>
            <person name="Murat C."/>
            <person name="Ohm R."/>
            <person name="Olson A."/>
            <person name="Spatafora J."/>
            <person name="Veneault-Fourrey C."/>
            <person name="Henrissat B."/>
            <person name="Grigoriev I."/>
            <person name="Martin F."/>
            <person name="Perotto S."/>
        </authorList>
    </citation>
    <scope>NUCLEOTIDE SEQUENCE [LARGE SCALE GENOMIC DNA]</scope>
    <source>
        <strain evidence="2 3">F</strain>
    </source>
</reference>
<feature type="domain" description="Heterokaryon incompatibility" evidence="1">
    <location>
        <begin position="59"/>
        <end position="216"/>
    </location>
</feature>
<gene>
    <name evidence="2" type="ORF">L207DRAFT_432167</name>
</gene>
<protein>
    <submittedName>
        <fullName evidence="2">HET-domain-containing protein</fullName>
    </submittedName>
</protein>
<proteinExistence type="predicted"/>
<keyword evidence="3" id="KW-1185">Reference proteome</keyword>